<name>A0ABN5W2B5_9STAP</name>
<keyword evidence="2" id="KW-1185">Reference proteome</keyword>
<evidence type="ECO:0000313" key="2">
    <source>
        <dbReference type="Proteomes" id="UP000274772"/>
    </source>
</evidence>
<organism evidence="1 2">
    <name type="scientific">Staphylococcus caprae</name>
    <dbReference type="NCBI Taxonomy" id="29380"/>
    <lineage>
        <taxon>Bacteria</taxon>
        <taxon>Bacillati</taxon>
        <taxon>Bacillota</taxon>
        <taxon>Bacilli</taxon>
        <taxon>Bacillales</taxon>
        <taxon>Staphylococcaceae</taxon>
        <taxon>Staphylococcus</taxon>
    </lineage>
</organism>
<proteinExistence type="predicted"/>
<dbReference type="Proteomes" id="UP000274772">
    <property type="component" value="Chromosome"/>
</dbReference>
<protein>
    <submittedName>
        <fullName evidence="1">Uncharacterized protein</fullName>
    </submittedName>
</protein>
<dbReference type="RefSeq" id="WP_002443881.1">
    <property type="nucleotide sequence ID" value="NZ_AP018585.1"/>
</dbReference>
<accession>A0ABN5W2B5</accession>
<dbReference type="GeneID" id="58050430"/>
<sequence length="122" mass="14470">MNYLETTQHIKLQIVNLLTLSETAKYYALIHHNKFEETLNAFNQNVETEHQWVEDHKAILGTTPEFATYYEVIQQLHIHPLLTVTQGDILFYINTKQILLYEQLLKIDHQYQVTPHNISNKH</sequence>
<reference evidence="1 2" key="1">
    <citation type="submission" date="2018-05" db="EMBL/GenBank/DDBJ databases">
        <title>Complete genome sequencing of three human clinical isolates of Staphylococcus caprae reveals virulence factors similar to those of S. epidermidis and S. capitis.</title>
        <authorList>
            <person name="Watanabe S."/>
            <person name="Cui L."/>
        </authorList>
    </citation>
    <scope>NUCLEOTIDE SEQUENCE [LARGE SCALE GENOMIC DNA]</scope>
    <source>
        <strain evidence="1 2">JMUB590</strain>
    </source>
</reference>
<gene>
    <name evidence="1" type="ORF">JMUB590_0663</name>
</gene>
<dbReference type="EMBL" id="AP018586">
    <property type="protein sequence ID" value="BBD91773.1"/>
    <property type="molecule type" value="Genomic_DNA"/>
</dbReference>
<evidence type="ECO:0000313" key="1">
    <source>
        <dbReference type="EMBL" id="BBD91773.1"/>
    </source>
</evidence>